<dbReference type="AlphaFoldDB" id="A0A2N3G549"/>
<keyword evidence="4" id="KW-0411">Iron-sulfur</keyword>
<evidence type="ECO:0000256" key="3">
    <source>
        <dbReference type="ARBA" id="ARBA00023004"/>
    </source>
</evidence>
<evidence type="ECO:0000259" key="5">
    <source>
        <dbReference type="Pfam" id="PF02662"/>
    </source>
</evidence>
<keyword evidence="2" id="KW-0560">Oxidoreductase</keyword>
<keyword evidence="1" id="KW-0479">Metal-binding</keyword>
<comment type="caution">
    <text evidence="6">The sequence shown here is derived from an EMBL/GenBank/DDBJ whole genome shotgun (WGS) entry which is preliminary data.</text>
</comment>
<dbReference type="Proteomes" id="UP000233654">
    <property type="component" value="Unassembled WGS sequence"/>
</dbReference>
<keyword evidence="3" id="KW-0408">Iron</keyword>
<dbReference type="EMBL" id="PHEX01000050">
    <property type="protein sequence ID" value="PKQ27839.1"/>
    <property type="molecule type" value="Genomic_DNA"/>
</dbReference>
<protein>
    <submittedName>
        <fullName evidence="6">Methyl-viologen-reducing hydrogenase subunit delta</fullName>
    </submittedName>
</protein>
<evidence type="ECO:0000256" key="1">
    <source>
        <dbReference type="ARBA" id="ARBA00022723"/>
    </source>
</evidence>
<dbReference type="GO" id="GO:0016491">
    <property type="term" value="F:oxidoreductase activity"/>
    <property type="evidence" value="ECO:0007669"/>
    <property type="project" value="UniProtKB-KW"/>
</dbReference>
<sequence>MKTEGNTGRDSAEGVKILAFLCNWCSYAGADLAGVSRLQYPPNVVDIRVMCTGAISPYYVLKAFQEGADGVLIAGCHLGDCHYDKGNYAAAERFRVLKDMLVGIGMDPRRVRLEWISAAEGARFSDVITSFTEQVASAGKSPWALSPSEESL</sequence>
<evidence type="ECO:0000313" key="6">
    <source>
        <dbReference type="EMBL" id="PKQ27839.1"/>
    </source>
</evidence>
<evidence type="ECO:0000256" key="2">
    <source>
        <dbReference type="ARBA" id="ARBA00023002"/>
    </source>
</evidence>
<gene>
    <name evidence="6" type="ORF">CVT63_05915</name>
</gene>
<proteinExistence type="predicted"/>
<dbReference type="GO" id="GO:0046872">
    <property type="term" value="F:metal ion binding"/>
    <property type="evidence" value="ECO:0007669"/>
    <property type="project" value="UniProtKB-KW"/>
</dbReference>
<evidence type="ECO:0000256" key="4">
    <source>
        <dbReference type="ARBA" id="ARBA00023014"/>
    </source>
</evidence>
<dbReference type="InterPro" id="IPR003813">
    <property type="entry name" value="MvhD/FlpD"/>
</dbReference>
<dbReference type="Pfam" id="PF02662">
    <property type="entry name" value="FlpD"/>
    <property type="match status" value="1"/>
</dbReference>
<accession>A0A2N3G549</accession>
<organism evidence="6 7">
    <name type="scientific">Candidatus Anoxymicrobium japonicum</name>
    <dbReference type="NCBI Taxonomy" id="2013648"/>
    <lineage>
        <taxon>Bacteria</taxon>
        <taxon>Bacillati</taxon>
        <taxon>Actinomycetota</taxon>
        <taxon>Candidatus Geothermincolia</taxon>
        <taxon>Candidatus Geothermincolales</taxon>
        <taxon>Candidatus Anoxymicrobiaceae</taxon>
        <taxon>Candidatus Anoxymicrobium</taxon>
    </lineage>
</organism>
<feature type="domain" description="F420-non-reducing hydrogenase iron-sulfur subunit D" evidence="5">
    <location>
        <begin position="17"/>
        <end position="137"/>
    </location>
</feature>
<evidence type="ECO:0000313" key="7">
    <source>
        <dbReference type="Proteomes" id="UP000233654"/>
    </source>
</evidence>
<dbReference type="GO" id="GO:0051536">
    <property type="term" value="F:iron-sulfur cluster binding"/>
    <property type="evidence" value="ECO:0007669"/>
    <property type="project" value="UniProtKB-KW"/>
</dbReference>
<reference evidence="6 7" key="1">
    <citation type="journal article" date="2017" name="ISME J.">
        <title>Potential for microbial H2 and metal transformations associated with novel bacteria and archaea in deep terrestrial subsurface sediments.</title>
        <authorList>
            <person name="Hernsdorf A.W."/>
            <person name="Amano Y."/>
            <person name="Miyakawa K."/>
            <person name="Ise K."/>
            <person name="Suzuki Y."/>
            <person name="Anantharaman K."/>
            <person name="Probst A."/>
            <person name="Burstein D."/>
            <person name="Thomas B.C."/>
            <person name="Banfield J.F."/>
        </authorList>
    </citation>
    <scope>NUCLEOTIDE SEQUENCE [LARGE SCALE GENOMIC DNA]</scope>
    <source>
        <strain evidence="6">HGW-Actinobacteria-3</strain>
    </source>
</reference>
<name>A0A2N3G549_9ACTN</name>